<evidence type="ECO:0000313" key="1">
    <source>
        <dbReference type="EMBL" id="CCI86338.1"/>
    </source>
</evidence>
<reference evidence="1 2" key="1">
    <citation type="submission" date="2012-06" db="EMBL/GenBank/DDBJ databases">
        <title>Draft genome sequence of Lactobacillus gigeriorum CRBIP 24.85T, isolated from chicken crop.</title>
        <authorList>
            <person name="Cousin S."/>
            <person name="Ma L."/>
            <person name="Creno S."/>
            <person name="Clermont D."/>
            <person name="Loux V."/>
            <person name="Bizet C."/>
            <person name="Bouchier C."/>
        </authorList>
    </citation>
    <scope>NUCLEOTIDE SEQUENCE [LARGE SCALE GENOMIC DNA]</scope>
    <source>
        <strain evidence="2">CRBIP 24.85T</strain>
    </source>
</reference>
<proteinExistence type="predicted"/>
<evidence type="ECO:0000313" key="2">
    <source>
        <dbReference type="Proteomes" id="UP000009326"/>
    </source>
</evidence>
<comment type="caution">
    <text evidence="1">The sequence shown here is derived from an EMBL/GenBank/DDBJ whole genome shotgun (WGS) entry which is preliminary data.</text>
</comment>
<dbReference type="Pfam" id="PF24727">
    <property type="entry name" value="DUF7679"/>
    <property type="match status" value="1"/>
</dbReference>
<sequence length="164" mass="20156">MGKSRQYVWCLIEFTNGEQQWYCVSTVLREAILQEREVNPYWKNTMIGNYLTVSTRRYINGRAPLTVGKIKRISVSNHRTRGTNWTRNQFVTPEHLMNFRSAYNYLRHDYSWYNHFAIWMALKYWHNELKQVQIRKTKRRIKQLRWKTRLIAKKARKRQNRSKQ</sequence>
<dbReference type="EMBL" id="CAKC01000010">
    <property type="protein sequence ID" value="CCI86338.1"/>
    <property type="molecule type" value="Genomic_DNA"/>
</dbReference>
<dbReference type="OrthoDB" id="2313161at2"/>
<dbReference type="AlphaFoldDB" id="I7LF45"/>
<gene>
    <name evidence="1" type="ORF">BN52_06595</name>
</gene>
<protein>
    <submittedName>
        <fullName evidence="1">Uncharacterized protein</fullName>
    </submittedName>
</protein>
<name>I7LF45_9LACO</name>
<accession>I7LF45</accession>
<organism evidence="1 2">
    <name type="scientific">Lactobacillus gigeriorum DSM 23908 = CRBIP 24.85</name>
    <dbReference type="NCBI Taxonomy" id="1423751"/>
    <lineage>
        <taxon>Bacteria</taxon>
        <taxon>Bacillati</taxon>
        <taxon>Bacillota</taxon>
        <taxon>Bacilli</taxon>
        <taxon>Lactobacillales</taxon>
        <taxon>Lactobacillaceae</taxon>
        <taxon>Lactobacillus</taxon>
    </lineage>
</organism>
<dbReference type="Proteomes" id="UP000009326">
    <property type="component" value="Unassembled WGS sequence"/>
</dbReference>
<dbReference type="InterPro" id="IPR056096">
    <property type="entry name" value="DUF7679"/>
</dbReference>
<dbReference type="RefSeq" id="WP_008472240.1">
    <property type="nucleotide sequence ID" value="NZ_AYZO01000012.1"/>
</dbReference>